<dbReference type="GO" id="GO:0050660">
    <property type="term" value="F:flavin adenine dinucleotide binding"/>
    <property type="evidence" value="ECO:0007669"/>
    <property type="project" value="InterPro"/>
</dbReference>
<evidence type="ECO:0000256" key="11">
    <source>
        <dbReference type="ARBA" id="ARBA00048877"/>
    </source>
</evidence>
<keyword evidence="5" id="KW-0443">Lipid metabolism</keyword>
<comment type="catalytic activity">
    <reaction evidence="13">
        <text>hexanoyl-CoA + oxidized [electron-transfer flavoprotein] + H(+) = (2E)-hexenoyl-CoA + reduced [electron-transfer flavoprotein]</text>
        <dbReference type="Rhea" id="RHEA:43464"/>
        <dbReference type="Rhea" id="RHEA-COMP:10685"/>
        <dbReference type="Rhea" id="RHEA-COMP:10686"/>
        <dbReference type="ChEBI" id="CHEBI:15378"/>
        <dbReference type="ChEBI" id="CHEBI:57692"/>
        <dbReference type="ChEBI" id="CHEBI:58307"/>
        <dbReference type="ChEBI" id="CHEBI:62077"/>
        <dbReference type="ChEBI" id="CHEBI:62620"/>
    </reaction>
    <physiologicalReaction direction="left-to-right" evidence="13">
        <dbReference type="Rhea" id="RHEA:43465"/>
    </physiologicalReaction>
</comment>
<evidence type="ECO:0000313" key="16">
    <source>
        <dbReference type="EMBL" id="CAI5788716.1"/>
    </source>
</evidence>
<evidence type="ECO:0000256" key="13">
    <source>
        <dbReference type="ARBA" id="ARBA00049192"/>
    </source>
</evidence>
<keyword evidence="6" id="KW-0809">Transit peptide</keyword>
<evidence type="ECO:0000256" key="1">
    <source>
        <dbReference type="ARBA" id="ARBA00001974"/>
    </source>
</evidence>
<comment type="catalytic activity">
    <reaction evidence="9">
        <text>dodecanoyl-CoA + oxidized [electron-transfer flavoprotein] + H(+) = (2E)-dodecenoyl-CoA + reduced [electron-transfer flavoprotein]</text>
        <dbReference type="Rhea" id="RHEA:47296"/>
        <dbReference type="Rhea" id="RHEA-COMP:10685"/>
        <dbReference type="Rhea" id="RHEA-COMP:10686"/>
        <dbReference type="ChEBI" id="CHEBI:15378"/>
        <dbReference type="ChEBI" id="CHEBI:57330"/>
        <dbReference type="ChEBI" id="CHEBI:57375"/>
        <dbReference type="ChEBI" id="CHEBI:57692"/>
        <dbReference type="ChEBI" id="CHEBI:58307"/>
    </reaction>
    <physiologicalReaction direction="left-to-right" evidence="9">
        <dbReference type="Rhea" id="RHEA:47297"/>
    </physiologicalReaction>
</comment>
<proteinExistence type="predicted"/>
<evidence type="ECO:0000259" key="14">
    <source>
        <dbReference type="Pfam" id="PF02770"/>
    </source>
</evidence>
<protein>
    <submittedName>
        <fullName evidence="16">Probable acyl-CoA dehydrogenase 6</fullName>
    </submittedName>
</protein>
<feature type="domain" description="Acyl-CoA oxidase/dehydrogenase middle" evidence="14">
    <location>
        <begin position="169"/>
        <end position="239"/>
    </location>
</feature>
<evidence type="ECO:0000256" key="6">
    <source>
        <dbReference type="ARBA" id="ARBA00022946"/>
    </source>
</evidence>
<feature type="domain" description="Acyl-CoA dehydrogenase/oxidase N-terminal" evidence="15">
    <location>
        <begin position="51"/>
        <end position="165"/>
    </location>
</feature>
<dbReference type="InterPro" id="IPR013786">
    <property type="entry name" value="AcylCoA_DH/ox_N"/>
</dbReference>
<keyword evidence="3" id="KW-0285">Flavoprotein</keyword>
<comment type="catalytic activity">
    <reaction evidence="12">
        <text>tetradecanoyl-CoA + oxidized [electron-transfer flavoprotein] + H(+) = (2E)-tetradecenoyl-CoA + reduced [electron-transfer flavoprotein]</text>
        <dbReference type="Rhea" id="RHEA:47316"/>
        <dbReference type="Rhea" id="RHEA-COMP:10685"/>
        <dbReference type="Rhea" id="RHEA-COMP:10686"/>
        <dbReference type="ChEBI" id="CHEBI:15378"/>
        <dbReference type="ChEBI" id="CHEBI:57385"/>
        <dbReference type="ChEBI" id="CHEBI:57692"/>
        <dbReference type="ChEBI" id="CHEBI:58307"/>
        <dbReference type="ChEBI" id="CHEBI:61405"/>
    </reaction>
    <physiologicalReaction direction="left-to-right" evidence="12">
        <dbReference type="Rhea" id="RHEA:47317"/>
    </physiologicalReaction>
</comment>
<reference evidence="16" key="1">
    <citation type="submission" date="2022-12" db="EMBL/GenBank/DDBJ databases">
        <authorList>
            <person name="Alioto T."/>
            <person name="Alioto T."/>
            <person name="Gomez Garrido J."/>
        </authorList>
    </citation>
    <scope>NUCLEOTIDE SEQUENCE</scope>
</reference>
<evidence type="ECO:0000256" key="8">
    <source>
        <dbReference type="ARBA" id="ARBA00047546"/>
    </source>
</evidence>
<dbReference type="Pfam" id="PF02770">
    <property type="entry name" value="Acyl-CoA_dh_M"/>
    <property type="match status" value="1"/>
</dbReference>
<comment type="catalytic activity">
    <reaction evidence="8">
        <text>decanoyl-CoA + oxidized [electron-transfer flavoprotein] + H(+) = (2E)-decenoyl-CoA + reduced [electron-transfer flavoprotein]</text>
        <dbReference type="Rhea" id="RHEA:48176"/>
        <dbReference type="Rhea" id="RHEA-COMP:10685"/>
        <dbReference type="Rhea" id="RHEA-COMP:10686"/>
        <dbReference type="ChEBI" id="CHEBI:15378"/>
        <dbReference type="ChEBI" id="CHEBI:57692"/>
        <dbReference type="ChEBI" id="CHEBI:58307"/>
        <dbReference type="ChEBI" id="CHEBI:61406"/>
        <dbReference type="ChEBI" id="CHEBI:61430"/>
    </reaction>
    <physiologicalReaction direction="left-to-right" evidence="8">
        <dbReference type="Rhea" id="RHEA:48177"/>
    </physiologicalReaction>
</comment>
<evidence type="ECO:0000256" key="5">
    <source>
        <dbReference type="ARBA" id="ARBA00022832"/>
    </source>
</evidence>
<comment type="pathway">
    <text evidence="2">Lipid metabolism; mitochondrial fatty acid beta-oxidation.</text>
</comment>
<dbReference type="Pfam" id="PF02771">
    <property type="entry name" value="Acyl-CoA_dh_N"/>
    <property type="match status" value="1"/>
</dbReference>
<dbReference type="GO" id="GO:0005737">
    <property type="term" value="C:cytoplasm"/>
    <property type="evidence" value="ECO:0007669"/>
    <property type="project" value="TreeGrafter"/>
</dbReference>
<keyword evidence="5" id="KW-0276">Fatty acid metabolism</keyword>
<dbReference type="InterPro" id="IPR006091">
    <property type="entry name" value="Acyl-CoA_Oxase/DH_mid-dom"/>
</dbReference>
<accession>A0AA35L3K9</accession>
<dbReference type="SUPFAM" id="SSF56645">
    <property type="entry name" value="Acyl-CoA dehydrogenase NM domain-like"/>
    <property type="match status" value="1"/>
</dbReference>
<keyword evidence="7" id="KW-0560">Oxidoreductase</keyword>
<evidence type="ECO:0000256" key="3">
    <source>
        <dbReference type="ARBA" id="ARBA00022630"/>
    </source>
</evidence>
<keyword evidence="17" id="KW-1185">Reference proteome</keyword>
<evidence type="ECO:0000313" key="17">
    <source>
        <dbReference type="Proteomes" id="UP001178461"/>
    </source>
</evidence>
<evidence type="ECO:0000259" key="15">
    <source>
        <dbReference type="Pfam" id="PF02771"/>
    </source>
</evidence>
<dbReference type="InterPro" id="IPR037069">
    <property type="entry name" value="AcylCoA_DH/ox_N_sf"/>
</dbReference>
<evidence type="ECO:0000256" key="7">
    <source>
        <dbReference type="ARBA" id="ARBA00023002"/>
    </source>
</evidence>
<dbReference type="InterPro" id="IPR009100">
    <property type="entry name" value="AcylCoA_DH/oxidase_NM_dom_sf"/>
</dbReference>
<dbReference type="AlphaFoldDB" id="A0AA35L3K9"/>
<dbReference type="PANTHER" id="PTHR48083:SF6">
    <property type="entry name" value="ACYL-COA DEHYDROGENASE 6"/>
    <property type="match status" value="1"/>
</dbReference>
<gene>
    <name evidence="16" type="ORF">PODLI_1B002474</name>
</gene>
<dbReference type="PANTHER" id="PTHR48083">
    <property type="entry name" value="MEDIUM-CHAIN SPECIFIC ACYL-COA DEHYDROGENASE, MITOCHONDRIAL-RELATED"/>
    <property type="match status" value="1"/>
</dbReference>
<evidence type="ECO:0000256" key="9">
    <source>
        <dbReference type="ARBA" id="ARBA00047893"/>
    </source>
</evidence>
<keyword evidence="4" id="KW-0274">FAD</keyword>
<dbReference type="GO" id="GO:0033539">
    <property type="term" value="P:fatty acid beta-oxidation using acyl-CoA dehydrogenase"/>
    <property type="evidence" value="ECO:0007669"/>
    <property type="project" value="TreeGrafter"/>
</dbReference>
<dbReference type="Gene3D" id="2.40.110.10">
    <property type="entry name" value="Butyryl-CoA Dehydrogenase, subunit A, domain 2"/>
    <property type="match status" value="1"/>
</dbReference>
<comment type="catalytic activity">
    <reaction evidence="11">
        <text>octanoyl-CoA + oxidized [electron-transfer flavoprotein] + H(+) = (2E)-octenoyl-CoA + reduced [electron-transfer flavoprotein]</text>
        <dbReference type="Rhea" id="RHEA:48180"/>
        <dbReference type="Rhea" id="RHEA-COMP:10685"/>
        <dbReference type="Rhea" id="RHEA-COMP:10686"/>
        <dbReference type="ChEBI" id="CHEBI:15378"/>
        <dbReference type="ChEBI" id="CHEBI:57386"/>
        <dbReference type="ChEBI" id="CHEBI:57692"/>
        <dbReference type="ChEBI" id="CHEBI:58307"/>
        <dbReference type="ChEBI" id="CHEBI:62242"/>
    </reaction>
    <physiologicalReaction direction="left-to-right" evidence="11">
        <dbReference type="Rhea" id="RHEA:48181"/>
    </physiologicalReaction>
</comment>
<dbReference type="PROSITE" id="PS00072">
    <property type="entry name" value="ACYL_COA_DH_1"/>
    <property type="match status" value="1"/>
</dbReference>
<dbReference type="GO" id="GO:0003995">
    <property type="term" value="F:acyl-CoA dehydrogenase activity"/>
    <property type="evidence" value="ECO:0007669"/>
    <property type="project" value="InterPro"/>
</dbReference>
<name>A0AA35L3K9_9SAUR</name>
<comment type="catalytic activity">
    <reaction evidence="10">
        <text>oxidized [electron-transfer flavoprotein] + hexadecanoyl-CoA + H(+) = (2E)-hexadecenoyl-CoA + reduced [electron-transfer flavoprotein]</text>
        <dbReference type="Rhea" id="RHEA:43448"/>
        <dbReference type="Rhea" id="RHEA-COMP:10685"/>
        <dbReference type="Rhea" id="RHEA-COMP:10686"/>
        <dbReference type="ChEBI" id="CHEBI:15378"/>
        <dbReference type="ChEBI" id="CHEBI:57379"/>
        <dbReference type="ChEBI" id="CHEBI:57692"/>
        <dbReference type="ChEBI" id="CHEBI:58307"/>
        <dbReference type="ChEBI" id="CHEBI:61526"/>
    </reaction>
    <physiologicalReaction direction="left-to-right" evidence="10">
        <dbReference type="Rhea" id="RHEA:43449"/>
    </physiologicalReaction>
</comment>
<dbReference type="EMBL" id="OX395137">
    <property type="protein sequence ID" value="CAI5788716.1"/>
    <property type="molecule type" value="Genomic_DNA"/>
</dbReference>
<dbReference type="InterPro" id="IPR050741">
    <property type="entry name" value="Acyl-CoA_dehydrogenase"/>
</dbReference>
<evidence type="ECO:0000256" key="4">
    <source>
        <dbReference type="ARBA" id="ARBA00022827"/>
    </source>
</evidence>
<dbReference type="Proteomes" id="UP001178461">
    <property type="component" value="Chromosome 12"/>
</dbReference>
<evidence type="ECO:0000256" key="2">
    <source>
        <dbReference type="ARBA" id="ARBA00005198"/>
    </source>
</evidence>
<comment type="cofactor">
    <cofactor evidence="1">
        <name>FAD</name>
        <dbReference type="ChEBI" id="CHEBI:57692"/>
    </cofactor>
</comment>
<dbReference type="InterPro" id="IPR006089">
    <property type="entry name" value="Acyl-CoA_DH_CS"/>
</dbReference>
<evidence type="ECO:0000256" key="12">
    <source>
        <dbReference type="ARBA" id="ARBA00049038"/>
    </source>
</evidence>
<sequence>MALRWAFALRRKEAATSLLLWRGAQGSSPRSRSSSAAAVAGSPSGDHLIYTQEHFALRESLRKIIDKEINPFVDKWEEEGQFPAHQVFKTLGKAGFLGVDKPTEYGGLGLDFSYSIAVAEELGNIRCGGVPMAIGVQADMATPALARFGSEELKREFLAPSIAGDVVACLGVSEPGAGSDVASIKTKAVRKGDDYIINGGKMWITSGCQADWMCLLANTSDGPPHRNKSLLCLPMKLPGNKKGVFVSVCEGACGHQLAEAKQVRVWPVPGWVTAWELQVCCLQFHDATKAGCKCNKLYGEMAVVPKIGGLEHLLL</sequence>
<organism evidence="16 17">
    <name type="scientific">Podarcis lilfordi</name>
    <name type="common">Lilford's wall lizard</name>
    <dbReference type="NCBI Taxonomy" id="74358"/>
    <lineage>
        <taxon>Eukaryota</taxon>
        <taxon>Metazoa</taxon>
        <taxon>Chordata</taxon>
        <taxon>Craniata</taxon>
        <taxon>Vertebrata</taxon>
        <taxon>Euteleostomi</taxon>
        <taxon>Lepidosauria</taxon>
        <taxon>Squamata</taxon>
        <taxon>Bifurcata</taxon>
        <taxon>Unidentata</taxon>
        <taxon>Episquamata</taxon>
        <taxon>Laterata</taxon>
        <taxon>Lacertibaenia</taxon>
        <taxon>Lacertidae</taxon>
        <taxon>Podarcis</taxon>
    </lineage>
</organism>
<dbReference type="InterPro" id="IPR046373">
    <property type="entry name" value="Acyl-CoA_Oxase/DH_mid-dom_sf"/>
</dbReference>
<dbReference type="Gene3D" id="1.10.540.10">
    <property type="entry name" value="Acyl-CoA dehydrogenase/oxidase, N-terminal domain"/>
    <property type="match status" value="1"/>
</dbReference>
<evidence type="ECO:0000256" key="10">
    <source>
        <dbReference type="ARBA" id="ARBA00047916"/>
    </source>
</evidence>